<accession>A0A812ICR4</accession>
<evidence type="ECO:0000256" key="1">
    <source>
        <dbReference type="SAM" id="MobiDB-lite"/>
    </source>
</evidence>
<proteinExistence type="predicted"/>
<sequence>MSKKGEYRRSSIQYPLLFLDEMADHKTQDHPKETIGVSLVDAILWAWRITRCRGGSAAETLPHRLHGLKRRLLRLVHPQPPQKAEDRLVAALVLCDLVHAASCQVVQQQVLQRAQHRCAPEGVLHASSCQRSPSSRKRARRFVESSAMSAHSPTSSRVTSSTTSTLASAPPGSGRHLQLAVQQQQFMQNSDIIYATMDDATTAEMGCLGASPVGTPSQGAQVFRVATRVQASPMQKDVERDVFARQTNGCRVPTIDFSSWKDRISEALGFLTWMEKLTSWVGLGSEVFPNELMHAVKTHDETRLQQDQLTVEQQKRSTQRWKGFKWKFDGIQ</sequence>
<gene>
    <name evidence="2" type="ORF">SNAT2548_LOCUS3810</name>
</gene>
<comment type="caution">
    <text evidence="2">The sequence shown here is derived from an EMBL/GenBank/DDBJ whole genome shotgun (WGS) entry which is preliminary data.</text>
</comment>
<evidence type="ECO:0000313" key="3">
    <source>
        <dbReference type="Proteomes" id="UP000604046"/>
    </source>
</evidence>
<dbReference type="Proteomes" id="UP000604046">
    <property type="component" value="Unassembled WGS sequence"/>
</dbReference>
<reference evidence="2" key="1">
    <citation type="submission" date="2021-02" db="EMBL/GenBank/DDBJ databases">
        <authorList>
            <person name="Dougan E. K."/>
            <person name="Rhodes N."/>
            <person name="Thang M."/>
            <person name="Chan C."/>
        </authorList>
    </citation>
    <scope>NUCLEOTIDE SEQUENCE</scope>
</reference>
<feature type="compositionally biased region" description="Low complexity" evidence="1">
    <location>
        <begin position="145"/>
        <end position="174"/>
    </location>
</feature>
<keyword evidence="3" id="KW-1185">Reference proteome</keyword>
<protein>
    <submittedName>
        <fullName evidence="2">Uncharacterized protein</fullName>
    </submittedName>
</protein>
<name>A0A812ICR4_9DINO</name>
<dbReference type="AlphaFoldDB" id="A0A812ICR4"/>
<evidence type="ECO:0000313" key="2">
    <source>
        <dbReference type="EMBL" id="CAE7031611.1"/>
    </source>
</evidence>
<organism evidence="2 3">
    <name type="scientific">Symbiodinium natans</name>
    <dbReference type="NCBI Taxonomy" id="878477"/>
    <lineage>
        <taxon>Eukaryota</taxon>
        <taxon>Sar</taxon>
        <taxon>Alveolata</taxon>
        <taxon>Dinophyceae</taxon>
        <taxon>Suessiales</taxon>
        <taxon>Symbiodiniaceae</taxon>
        <taxon>Symbiodinium</taxon>
    </lineage>
</organism>
<dbReference type="EMBL" id="CAJNDS010000233">
    <property type="protein sequence ID" value="CAE7031611.1"/>
    <property type="molecule type" value="Genomic_DNA"/>
</dbReference>
<feature type="region of interest" description="Disordered" evidence="1">
    <location>
        <begin position="122"/>
        <end position="174"/>
    </location>
</feature>